<keyword evidence="1" id="KW-0472">Membrane</keyword>
<keyword evidence="1" id="KW-0812">Transmembrane</keyword>
<feature type="transmembrane region" description="Helical" evidence="1">
    <location>
        <begin position="15"/>
        <end position="32"/>
    </location>
</feature>
<name>A0ABS3JR90_9BACT</name>
<accession>A0ABS3JR90</accession>
<comment type="caution">
    <text evidence="2">The sequence shown here is derived from an EMBL/GenBank/DDBJ whole genome shotgun (WGS) entry which is preliminary data.</text>
</comment>
<evidence type="ECO:0000313" key="3">
    <source>
        <dbReference type="Proteomes" id="UP000664628"/>
    </source>
</evidence>
<feature type="transmembrane region" description="Helical" evidence="1">
    <location>
        <begin position="52"/>
        <end position="73"/>
    </location>
</feature>
<dbReference type="RefSeq" id="WP_207331388.1">
    <property type="nucleotide sequence ID" value="NZ_JAFMYW010000007.1"/>
</dbReference>
<reference evidence="2 3" key="1">
    <citation type="submission" date="2021-03" db="EMBL/GenBank/DDBJ databases">
        <title>Fibrella sp. HMF5405 genome sequencing and assembly.</title>
        <authorList>
            <person name="Kang H."/>
            <person name="Kim H."/>
            <person name="Bae S."/>
            <person name="Joh K."/>
        </authorList>
    </citation>
    <scope>NUCLEOTIDE SEQUENCE [LARGE SCALE GENOMIC DNA]</scope>
    <source>
        <strain evidence="2 3">HMF5405</strain>
    </source>
</reference>
<evidence type="ECO:0000313" key="2">
    <source>
        <dbReference type="EMBL" id="MBO0951452.1"/>
    </source>
</evidence>
<proteinExistence type="predicted"/>
<dbReference type="EMBL" id="JAFMYW010000007">
    <property type="protein sequence ID" value="MBO0951452.1"/>
    <property type="molecule type" value="Genomic_DNA"/>
</dbReference>
<protein>
    <recommendedName>
        <fullName evidence="4">YtxH domain-containing protein</fullName>
    </recommendedName>
</protein>
<evidence type="ECO:0008006" key="4">
    <source>
        <dbReference type="Google" id="ProtNLM"/>
    </source>
</evidence>
<sequence length="129" mass="13767">MAHQGCHSSGNKKKARIIGAIVGAAALTYVANQEFINSPSRSAGVTVRKMGLSALGGGLAGLLAGSAVSHVSFNARVIRPMDRSGSTTNLFQQLKPFSVKYQQEMISRVAEKDRRFIRQALVRVSVSPP</sequence>
<gene>
    <name evidence="2" type="ORF">J2I46_22905</name>
</gene>
<organism evidence="2 3">
    <name type="scientific">Fibrella forsythiae</name>
    <dbReference type="NCBI Taxonomy" id="2817061"/>
    <lineage>
        <taxon>Bacteria</taxon>
        <taxon>Pseudomonadati</taxon>
        <taxon>Bacteroidota</taxon>
        <taxon>Cytophagia</taxon>
        <taxon>Cytophagales</taxon>
        <taxon>Spirosomataceae</taxon>
        <taxon>Fibrella</taxon>
    </lineage>
</organism>
<dbReference type="Proteomes" id="UP000664628">
    <property type="component" value="Unassembled WGS sequence"/>
</dbReference>
<keyword evidence="1" id="KW-1133">Transmembrane helix</keyword>
<evidence type="ECO:0000256" key="1">
    <source>
        <dbReference type="SAM" id="Phobius"/>
    </source>
</evidence>
<keyword evidence="3" id="KW-1185">Reference proteome</keyword>